<dbReference type="GO" id="GO:0005975">
    <property type="term" value="P:carbohydrate metabolic process"/>
    <property type="evidence" value="ECO:0007669"/>
    <property type="project" value="InterPro"/>
</dbReference>
<dbReference type="InterPro" id="IPR052043">
    <property type="entry name" value="PolySaccharide_Degr_Enz"/>
</dbReference>
<accession>A0A1H0SRN7</accession>
<dbReference type="Proteomes" id="UP000182412">
    <property type="component" value="Unassembled WGS sequence"/>
</dbReference>
<dbReference type="GO" id="GO:0016787">
    <property type="term" value="F:hydrolase activity"/>
    <property type="evidence" value="ECO:0007669"/>
    <property type="project" value="UniProtKB-KW"/>
</dbReference>
<organism evidence="2 3">
    <name type="scientific">Selenomonas ruminantium</name>
    <dbReference type="NCBI Taxonomy" id="971"/>
    <lineage>
        <taxon>Bacteria</taxon>
        <taxon>Bacillati</taxon>
        <taxon>Bacillota</taxon>
        <taxon>Negativicutes</taxon>
        <taxon>Selenomonadales</taxon>
        <taxon>Selenomonadaceae</taxon>
        <taxon>Selenomonas</taxon>
    </lineage>
</organism>
<proteinExistence type="predicted"/>
<evidence type="ECO:0000313" key="3">
    <source>
        <dbReference type="Proteomes" id="UP000182412"/>
    </source>
</evidence>
<reference evidence="2 3" key="1">
    <citation type="submission" date="2016-10" db="EMBL/GenBank/DDBJ databases">
        <authorList>
            <person name="de Groot N.N."/>
        </authorList>
    </citation>
    <scope>NUCLEOTIDE SEQUENCE [LARGE SCALE GENOMIC DNA]</scope>
    <source>
        <strain evidence="2 3">S137</strain>
    </source>
</reference>
<name>A0A1H0SRN7_SELRU</name>
<evidence type="ECO:0000256" key="1">
    <source>
        <dbReference type="ARBA" id="ARBA00022801"/>
    </source>
</evidence>
<dbReference type="InterPro" id="IPR008928">
    <property type="entry name" value="6-hairpin_glycosidase_sf"/>
</dbReference>
<dbReference type="InterPro" id="IPR012341">
    <property type="entry name" value="6hp_glycosidase-like_sf"/>
</dbReference>
<dbReference type="SUPFAM" id="SSF48208">
    <property type="entry name" value="Six-hairpin glycosidases"/>
    <property type="match status" value="1"/>
</dbReference>
<dbReference type="InterPro" id="IPR010905">
    <property type="entry name" value="Glyco_hydro_88"/>
</dbReference>
<sequence length="367" mass="42459">MKKYSQWMADSVIQRKTDLTSYWAYEFGLTLDGIAEVWHQTGERKYFDYIKSCMDTFIGEDGSIRGYDVQEYNIDHLNNGKILLTIYKETHEEKYRKALELLRSQIEHHPRTKEGVFWHKEIYPEQIWLDGLYMGATFYAKYVSEFSRSMEEYDDIARQFIIARKHTLDEQTGLLYHAYDDARQQPWANKLTGLSKHFWARSIGWYCMALVDTLAELPADNQYKPELIQILNDTMQALIKVASPQSHVWYQVPDCGDRKGNYVEASGSSMIAYALFKGVRMGWLPESMREFAKLSYHGLIDEFITETPMGTICLNKICFVAGLGGQPTKAYGERDGSFAYYISEPIVTNEPKGLGPFILAAAEYERL</sequence>
<dbReference type="AlphaFoldDB" id="A0A1H0SRN7"/>
<dbReference type="PANTHER" id="PTHR33886:SF8">
    <property type="entry name" value="UNSATURATED RHAMNOGALACTURONAN HYDROLASE (EUROFUNG)"/>
    <property type="match status" value="1"/>
</dbReference>
<dbReference type="PANTHER" id="PTHR33886">
    <property type="entry name" value="UNSATURATED RHAMNOGALACTURONAN HYDROLASE (EUROFUNG)"/>
    <property type="match status" value="1"/>
</dbReference>
<dbReference type="OrthoDB" id="6381507at2"/>
<dbReference type="Gene3D" id="1.50.10.10">
    <property type="match status" value="1"/>
</dbReference>
<dbReference type="Pfam" id="PF07470">
    <property type="entry name" value="Glyco_hydro_88"/>
    <property type="match status" value="1"/>
</dbReference>
<protein>
    <submittedName>
        <fullName evidence="2">Unsaturated rhamnogalacturonyl hydrolase</fullName>
    </submittedName>
</protein>
<dbReference type="EMBL" id="FNJQ01000019">
    <property type="protein sequence ID" value="SDP44353.1"/>
    <property type="molecule type" value="Genomic_DNA"/>
</dbReference>
<evidence type="ECO:0000313" key="2">
    <source>
        <dbReference type="EMBL" id="SDP44353.1"/>
    </source>
</evidence>
<keyword evidence="1 2" id="KW-0378">Hydrolase</keyword>
<gene>
    <name evidence="2" type="ORF">SAMN05216366_11938</name>
</gene>
<dbReference type="RefSeq" id="WP_074572571.1">
    <property type="nucleotide sequence ID" value="NZ_FNJQ01000019.1"/>
</dbReference>